<name>A0A6J6S1Q4_9ZZZZ</name>
<dbReference type="InterPro" id="IPR025857">
    <property type="entry name" value="MacB_PCD"/>
</dbReference>
<evidence type="ECO:0000259" key="9">
    <source>
        <dbReference type="Pfam" id="PF12704"/>
    </source>
</evidence>
<dbReference type="EMBL" id="CAESGF010000004">
    <property type="protein sequence ID" value="CAB4363231.1"/>
    <property type="molecule type" value="Genomic_DNA"/>
</dbReference>
<protein>
    <submittedName>
        <fullName evidence="11">Unannotated protein</fullName>
    </submittedName>
</protein>
<dbReference type="EMBL" id="CAFBMT010000004">
    <property type="protein sequence ID" value="CAB4920350.1"/>
    <property type="molecule type" value="Genomic_DNA"/>
</dbReference>
<dbReference type="Pfam" id="PF12704">
    <property type="entry name" value="MacB_PCD"/>
    <property type="match status" value="1"/>
</dbReference>
<proteinExistence type="inferred from homology"/>
<keyword evidence="3 7" id="KW-0812">Transmembrane</keyword>
<evidence type="ECO:0000256" key="7">
    <source>
        <dbReference type="SAM" id="Phobius"/>
    </source>
</evidence>
<evidence type="ECO:0000313" key="10">
    <source>
        <dbReference type="EMBL" id="CAB4363231.1"/>
    </source>
</evidence>
<evidence type="ECO:0000256" key="4">
    <source>
        <dbReference type="ARBA" id="ARBA00022989"/>
    </source>
</evidence>
<feature type="transmembrane region" description="Helical" evidence="7">
    <location>
        <begin position="231"/>
        <end position="257"/>
    </location>
</feature>
<feature type="transmembrane region" description="Helical" evidence="7">
    <location>
        <begin position="16"/>
        <end position="36"/>
    </location>
</feature>
<organism evidence="11">
    <name type="scientific">freshwater metagenome</name>
    <dbReference type="NCBI Taxonomy" id="449393"/>
    <lineage>
        <taxon>unclassified sequences</taxon>
        <taxon>metagenomes</taxon>
        <taxon>ecological metagenomes</taxon>
    </lineage>
</organism>
<dbReference type="InterPro" id="IPR003838">
    <property type="entry name" value="ABC3_permease_C"/>
</dbReference>
<evidence type="ECO:0000256" key="1">
    <source>
        <dbReference type="ARBA" id="ARBA00004651"/>
    </source>
</evidence>
<evidence type="ECO:0000256" key="3">
    <source>
        <dbReference type="ARBA" id="ARBA00022692"/>
    </source>
</evidence>
<keyword evidence="2" id="KW-1003">Cell membrane</keyword>
<evidence type="ECO:0000313" key="13">
    <source>
        <dbReference type="EMBL" id="CAB5019959.1"/>
    </source>
</evidence>
<evidence type="ECO:0000256" key="5">
    <source>
        <dbReference type="ARBA" id="ARBA00023136"/>
    </source>
</evidence>
<evidence type="ECO:0000259" key="8">
    <source>
        <dbReference type="Pfam" id="PF02687"/>
    </source>
</evidence>
<evidence type="ECO:0000313" key="12">
    <source>
        <dbReference type="EMBL" id="CAB4920350.1"/>
    </source>
</evidence>
<accession>A0A6J6S1Q4</accession>
<dbReference type="InterPro" id="IPR050250">
    <property type="entry name" value="Macrolide_Exporter_MacB"/>
</dbReference>
<feature type="transmembrane region" description="Helical" evidence="7">
    <location>
        <begin position="325"/>
        <end position="348"/>
    </location>
</feature>
<dbReference type="EMBL" id="CAEZYF010000012">
    <property type="protein sequence ID" value="CAB4728598.1"/>
    <property type="molecule type" value="Genomic_DNA"/>
</dbReference>
<keyword evidence="5 7" id="KW-0472">Membrane</keyword>
<keyword evidence="4 7" id="KW-1133">Transmembrane helix</keyword>
<feature type="domain" description="MacB-like periplasmic core" evidence="9">
    <location>
        <begin position="19"/>
        <end position="197"/>
    </location>
</feature>
<sequence length="361" mass="38251">MGTIALLALRDMCRRWRLMIALGVMVALTVLMVTLLDGYVRSVDVRFRSAQPRLVVQQESTVGEFAGSRIPAAVGDDLRAAGVADPIPEVHAVTGTSGSDAVLIVGVDPAQYATLDPYHLVSGRHLRSGESGRTAIVGASLARRFDLGTGDTIRLRGRDFAIVGVFELGTYVDDAAIVPLADAQRLLGWGDEVSLYVIPVDGPYVDGALLPGGLVVAQRGDVALVDEWGPLIAMLTASVRLLALGAVAVMAVALWRLAWLHRIDFGLLRLVGFSRRVVAVFLSTQAVMLVAISTLIGALTSWLIAPYLARTTLAVTTGPEVDSSVLARSLLYGTAVLVVALAVPLIALSRRGVGDLVQRDD</sequence>
<evidence type="ECO:0000313" key="11">
    <source>
        <dbReference type="EMBL" id="CAB4728598.1"/>
    </source>
</evidence>
<dbReference type="Pfam" id="PF02687">
    <property type="entry name" value="FtsX"/>
    <property type="match status" value="1"/>
</dbReference>
<dbReference type="GO" id="GO:0005886">
    <property type="term" value="C:plasma membrane"/>
    <property type="evidence" value="ECO:0007669"/>
    <property type="project" value="UniProtKB-SubCell"/>
</dbReference>
<evidence type="ECO:0000256" key="2">
    <source>
        <dbReference type="ARBA" id="ARBA00022475"/>
    </source>
</evidence>
<comment type="similarity">
    <text evidence="6">Belongs to the ABC-4 integral membrane protein family.</text>
</comment>
<feature type="transmembrane region" description="Helical" evidence="7">
    <location>
        <begin position="278"/>
        <end position="305"/>
    </location>
</feature>
<dbReference type="AlphaFoldDB" id="A0A6J6S1Q4"/>
<dbReference type="EMBL" id="CAFBOL010000160">
    <property type="protein sequence ID" value="CAB5019959.1"/>
    <property type="molecule type" value="Genomic_DNA"/>
</dbReference>
<feature type="domain" description="ABC3 transporter permease C-terminal" evidence="8">
    <location>
        <begin position="241"/>
        <end position="350"/>
    </location>
</feature>
<evidence type="ECO:0000256" key="6">
    <source>
        <dbReference type="ARBA" id="ARBA00038076"/>
    </source>
</evidence>
<dbReference type="GO" id="GO:0022857">
    <property type="term" value="F:transmembrane transporter activity"/>
    <property type="evidence" value="ECO:0007669"/>
    <property type="project" value="TreeGrafter"/>
</dbReference>
<dbReference type="PANTHER" id="PTHR30572">
    <property type="entry name" value="MEMBRANE COMPONENT OF TRANSPORTER-RELATED"/>
    <property type="match status" value="1"/>
</dbReference>
<comment type="subcellular location">
    <subcellularLocation>
        <location evidence="1">Cell membrane</location>
        <topology evidence="1">Multi-pass membrane protein</topology>
    </subcellularLocation>
</comment>
<reference evidence="11" key="1">
    <citation type="submission" date="2020-05" db="EMBL/GenBank/DDBJ databases">
        <authorList>
            <person name="Chiriac C."/>
            <person name="Salcher M."/>
            <person name="Ghai R."/>
            <person name="Kavagutti S V."/>
        </authorList>
    </citation>
    <scope>NUCLEOTIDE SEQUENCE</scope>
</reference>
<dbReference type="PANTHER" id="PTHR30572:SF4">
    <property type="entry name" value="ABC TRANSPORTER PERMEASE YTRF"/>
    <property type="match status" value="1"/>
</dbReference>
<gene>
    <name evidence="11" type="ORF">UFOPK2656_01944</name>
    <name evidence="12" type="ORF">UFOPK3651_00812</name>
    <name evidence="13" type="ORF">UFOPK3931_03293</name>
    <name evidence="10" type="ORF">UFOPK4189_01013</name>
</gene>